<sequence length="309" mass="33943">MAVLSPLLLAALLWVPAGTLTCYGDSGQPVDWFVVYKLPAQSGPGVAAQKGLQYKYLDEGSGGWRDGVGTISSLMGAVGRSLLPLYQNTSQLAFLLYNDQPPNYNGTQDTSSRGHTKGRQLNYTYPLVYDYKLEGTFAQIFPDLEGVVKGHHVHHSPWNSSVTLTSKAGTTFQSFAKFGKFGDDLYSGWLAEALGSNLQVQFWPRSRNILPSNCSRVQHVLDVTKIAFPGPAEPTFSSTDDHSKWCVAPEGPWACVGDMNRNLEEEKRGGGTLCAKLPTLWKAFQPLVNAWKPCGEERQDLVSRKPSRV</sequence>
<evidence type="ECO:0000256" key="2">
    <source>
        <dbReference type="ARBA" id="ARBA00004371"/>
    </source>
</evidence>
<dbReference type="Pfam" id="PF03265">
    <property type="entry name" value="DNase_II"/>
    <property type="match status" value="2"/>
</dbReference>
<evidence type="ECO:0000256" key="7">
    <source>
        <dbReference type="ARBA" id="ARBA00022722"/>
    </source>
</evidence>
<evidence type="ECO:0000313" key="21">
    <source>
        <dbReference type="EMBL" id="KAF6400823.1"/>
    </source>
</evidence>
<evidence type="ECO:0000256" key="8">
    <source>
        <dbReference type="ARBA" id="ARBA00022729"/>
    </source>
</evidence>
<comment type="function">
    <text evidence="18 19">Hydrolyzes DNA under acidic conditions with a preference for double-stranded DNA. Plays a major role in the clearance of nucleic acids generated through apoptosis, hence preventing autoinflammation. Necessary for proper fetal development and for definitive erythropoiesis in fetal liver and bone marrow, where it degrades nuclear DNA expelled from erythroid precursor cells.</text>
</comment>
<evidence type="ECO:0000256" key="4">
    <source>
        <dbReference type="ARBA" id="ARBA00012036"/>
    </source>
</evidence>
<evidence type="ECO:0000256" key="19">
    <source>
        <dbReference type="RuleBase" id="RU369111"/>
    </source>
</evidence>
<feature type="signal peptide" evidence="20">
    <location>
        <begin position="1"/>
        <end position="21"/>
    </location>
</feature>
<comment type="catalytic activity">
    <reaction evidence="1 19">
        <text>Endonucleolytic cleavage to nucleoside 3'-phosphates and 3'-phosphooligonucleotide end-products.</text>
        <dbReference type="EC" id="3.1.22.1"/>
    </reaction>
</comment>
<comment type="similarity">
    <text evidence="3 19">Belongs to the DNase II family.</text>
</comment>
<evidence type="ECO:0000256" key="5">
    <source>
        <dbReference type="ARBA" id="ARBA00022473"/>
    </source>
</evidence>
<evidence type="ECO:0000256" key="13">
    <source>
        <dbReference type="ARBA" id="ARBA00023228"/>
    </source>
</evidence>
<dbReference type="GO" id="GO:0005764">
    <property type="term" value="C:lysosome"/>
    <property type="evidence" value="ECO:0007669"/>
    <property type="project" value="UniProtKB-SubCell"/>
</dbReference>
<keyword evidence="7 19" id="KW-0540">Nuclease</keyword>
<keyword evidence="6 19" id="KW-0053">Apoptosis</keyword>
<accession>A0A7J8BPP1</accession>
<dbReference type="PANTHER" id="PTHR10858:SF9">
    <property type="entry name" value="DEOXYRIBONUCLEASE-2-ALPHA"/>
    <property type="match status" value="1"/>
</dbReference>
<evidence type="ECO:0000256" key="11">
    <source>
        <dbReference type="ARBA" id="ARBA00023157"/>
    </source>
</evidence>
<keyword evidence="22" id="KW-1185">Reference proteome</keyword>
<gene>
    <name evidence="21" type="ORF">HJG63_004030</name>
</gene>
<dbReference type="Proteomes" id="UP000593571">
    <property type="component" value="Unassembled WGS sequence"/>
</dbReference>
<evidence type="ECO:0000256" key="20">
    <source>
        <dbReference type="SAM" id="SignalP"/>
    </source>
</evidence>
<reference evidence="21 22" key="1">
    <citation type="journal article" date="2020" name="Nature">
        <title>Six reference-quality genomes reveal evolution of bat adaptations.</title>
        <authorList>
            <person name="Jebb D."/>
            <person name="Huang Z."/>
            <person name="Pippel M."/>
            <person name="Hughes G.M."/>
            <person name="Lavrichenko K."/>
            <person name="Devanna P."/>
            <person name="Winkler S."/>
            <person name="Jermiin L.S."/>
            <person name="Skirmuntt E.C."/>
            <person name="Katzourakis A."/>
            <person name="Burkitt-Gray L."/>
            <person name="Ray D.A."/>
            <person name="Sullivan K.A.M."/>
            <person name="Roscito J.G."/>
            <person name="Kirilenko B.M."/>
            <person name="Davalos L.M."/>
            <person name="Corthals A.P."/>
            <person name="Power M.L."/>
            <person name="Jones G."/>
            <person name="Ransome R.D."/>
            <person name="Dechmann D.K.N."/>
            <person name="Locatelli A.G."/>
            <person name="Puechmaille S.J."/>
            <person name="Fedrigo O."/>
            <person name="Jarvis E.D."/>
            <person name="Hiller M."/>
            <person name="Vernes S.C."/>
            <person name="Myers E.W."/>
            <person name="Teeling E.C."/>
        </authorList>
    </citation>
    <scope>NUCLEOTIDE SEQUENCE [LARGE SCALE GENOMIC DNA]</scope>
    <source>
        <strain evidence="21">MRouAeg1</strain>
        <tissue evidence="21">Muscle</tissue>
    </source>
</reference>
<dbReference type="GO" id="GO:0006309">
    <property type="term" value="P:apoptotic DNA fragmentation"/>
    <property type="evidence" value="ECO:0007669"/>
    <property type="project" value="UniProtKB-UniRule"/>
</dbReference>
<evidence type="ECO:0000256" key="1">
    <source>
        <dbReference type="ARBA" id="ARBA00000447"/>
    </source>
</evidence>
<evidence type="ECO:0000256" key="16">
    <source>
        <dbReference type="ARBA" id="ARBA00041918"/>
    </source>
</evidence>
<evidence type="ECO:0000256" key="6">
    <source>
        <dbReference type="ARBA" id="ARBA00022703"/>
    </source>
</evidence>
<keyword evidence="11" id="KW-1015">Disulfide bond</keyword>
<comment type="subcellular location">
    <subcellularLocation>
        <location evidence="2 19">Lysosome</location>
    </subcellularLocation>
</comment>
<dbReference type="PANTHER" id="PTHR10858">
    <property type="entry name" value="DEOXYRIBONUCLEASE II"/>
    <property type="match status" value="1"/>
</dbReference>
<protein>
    <recommendedName>
        <fullName evidence="14 19">Deoxyribonuclease-2-alpha</fullName>
        <ecNumber evidence="4 19">3.1.22.1</ecNumber>
    </recommendedName>
    <alternativeName>
        <fullName evidence="15 19">Acid DNase</fullName>
    </alternativeName>
    <alternativeName>
        <fullName evidence="17 19">Deoxyribonuclease II alpha</fullName>
    </alternativeName>
    <alternativeName>
        <fullName evidence="16 19">Lysosomal DNase II</fullName>
    </alternativeName>
</protein>
<evidence type="ECO:0000256" key="18">
    <source>
        <dbReference type="ARBA" id="ARBA00045381"/>
    </source>
</evidence>
<dbReference type="AlphaFoldDB" id="A0A7J8BPP1"/>
<keyword evidence="5" id="KW-0217">Developmental protein</keyword>
<dbReference type="GO" id="GO:0004531">
    <property type="term" value="F:deoxyribonuclease II activity"/>
    <property type="evidence" value="ECO:0007669"/>
    <property type="project" value="UniProtKB-UniRule"/>
</dbReference>
<keyword evidence="8 19" id="KW-0732">Signal</keyword>
<evidence type="ECO:0000256" key="15">
    <source>
        <dbReference type="ARBA" id="ARBA00041393"/>
    </source>
</evidence>
<dbReference type="EC" id="3.1.22.1" evidence="4 19"/>
<evidence type="ECO:0000313" key="22">
    <source>
        <dbReference type="Proteomes" id="UP000593571"/>
    </source>
</evidence>
<comment type="caution">
    <text evidence="21">The sequence shown here is derived from an EMBL/GenBank/DDBJ whole genome shotgun (WGS) entry which is preliminary data.</text>
</comment>
<dbReference type="InterPro" id="IPR004947">
    <property type="entry name" value="DNase_II"/>
</dbReference>
<evidence type="ECO:0000256" key="12">
    <source>
        <dbReference type="ARBA" id="ARBA00023180"/>
    </source>
</evidence>
<evidence type="ECO:0000256" key="10">
    <source>
        <dbReference type="ARBA" id="ARBA00022801"/>
    </source>
</evidence>
<organism evidence="21 22">
    <name type="scientific">Rousettus aegyptiacus</name>
    <name type="common">Egyptian fruit bat</name>
    <name type="synonym">Pteropus aegyptiacus</name>
    <dbReference type="NCBI Taxonomy" id="9407"/>
    <lineage>
        <taxon>Eukaryota</taxon>
        <taxon>Metazoa</taxon>
        <taxon>Chordata</taxon>
        <taxon>Craniata</taxon>
        <taxon>Vertebrata</taxon>
        <taxon>Euteleostomi</taxon>
        <taxon>Mammalia</taxon>
        <taxon>Eutheria</taxon>
        <taxon>Laurasiatheria</taxon>
        <taxon>Chiroptera</taxon>
        <taxon>Yinpterochiroptera</taxon>
        <taxon>Pteropodoidea</taxon>
        <taxon>Pteropodidae</taxon>
        <taxon>Rousettinae</taxon>
        <taxon>Rousettus</taxon>
    </lineage>
</organism>
<evidence type="ECO:0000256" key="3">
    <source>
        <dbReference type="ARBA" id="ARBA00007527"/>
    </source>
</evidence>
<feature type="chain" id="PRO_5029610516" description="Deoxyribonuclease-2-alpha" evidence="20">
    <location>
        <begin position="22"/>
        <end position="309"/>
    </location>
</feature>
<dbReference type="EMBL" id="JACASE010000016">
    <property type="protein sequence ID" value="KAF6400823.1"/>
    <property type="molecule type" value="Genomic_DNA"/>
</dbReference>
<proteinExistence type="inferred from homology"/>
<evidence type="ECO:0000256" key="17">
    <source>
        <dbReference type="ARBA" id="ARBA00043033"/>
    </source>
</evidence>
<evidence type="ECO:0000256" key="9">
    <source>
        <dbReference type="ARBA" id="ARBA00022759"/>
    </source>
</evidence>
<keyword evidence="12 19" id="KW-0325">Glycoprotein</keyword>
<keyword evidence="10 19" id="KW-0378">Hydrolase</keyword>
<name>A0A7J8BPP1_ROUAE</name>
<keyword evidence="13 19" id="KW-0458">Lysosome</keyword>
<evidence type="ECO:0000256" key="14">
    <source>
        <dbReference type="ARBA" id="ARBA00039868"/>
    </source>
</evidence>
<keyword evidence="9 19" id="KW-0255">Endonuclease</keyword>